<dbReference type="AlphaFoldDB" id="A0A6I4TSB3"/>
<organism evidence="3 4">
    <name type="scientific">Croceibacterium xixiisoli</name>
    <dbReference type="NCBI Taxonomy" id="1476466"/>
    <lineage>
        <taxon>Bacteria</taxon>
        <taxon>Pseudomonadati</taxon>
        <taxon>Pseudomonadota</taxon>
        <taxon>Alphaproteobacteria</taxon>
        <taxon>Sphingomonadales</taxon>
        <taxon>Erythrobacteraceae</taxon>
        <taxon>Croceibacterium</taxon>
    </lineage>
</organism>
<dbReference type="OrthoDB" id="9802525at2"/>
<dbReference type="GO" id="GO:0016757">
    <property type="term" value="F:glycosyltransferase activity"/>
    <property type="evidence" value="ECO:0007669"/>
    <property type="project" value="InterPro"/>
</dbReference>
<evidence type="ECO:0000313" key="3">
    <source>
        <dbReference type="EMBL" id="MXO97817.1"/>
    </source>
</evidence>
<protein>
    <submittedName>
        <fullName evidence="3">Glycosyltransferase</fullName>
    </submittedName>
</protein>
<keyword evidence="3" id="KW-0808">Transferase</keyword>
<dbReference type="RefSeq" id="WP_161389507.1">
    <property type="nucleotide sequence ID" value="NZ_JBHSCP010000001.1"/>
</dbReference>
<dbReference type="PANTHER" id="PTHR45947:SF3">
    <property type="entry name" value="SULFOQUINOVOSYL TRANSFERASE SQD2"/>
    <property type="match status" value="1"/>
</dbReference>
<dbReference type="Pfam" id="PF00534">
    <property type="entry name" value="Glycos_transf_1"/>
    <property type="match status" value="1"/>
</dbReference>
<dbReference type="Pfam" id="PF13439">
    <property type="entry name" value="Glyco_transf_4"/>
    <property type="match status" value="1"/>
</dbReference>
<sequence length="386" mass="43135">MRIVDVCGFYTPHGGGVRTYIEQKIRITPQLGHDLTVVIPGPEAKVIERGPGARMVMIPSPRFFLDRKYYYFEHADSIWKALDDARPDVVEVSSPWRSPSMVARWDGNVPLSLVMHADPMSAYAYRWLSPLLRRERIERLFYQFQDHMREMGQVYDRVVCASHEFADRLTHAGVDNVVTIPMGVEPNLFSPQLRDEELRTELLRHCNLPPEARLLLGVGRLSNEKRWPMVIDAVQLASQSAPLGLVIFGKGKVRAKVQAHIAGNPHVRLFEPETDRHKFARIVASCDALIHGCDAETFCMAAAEARASGIPVIVPDLGGAADHGRDGSGLHYRAASATSAADAILTLLKTPELQRPEARSMSIDDHFRALYAEYATIQARPRRSAA</sequence>
<dbReference type="InterPro" id="IPR050194">
    <property type="entry name" value="Glycosyltransferase_grp1"/>
</dbReference>
<dbReference type="PANTHER" id="PTHR45947">
    <property type="entry name" value="SULFOQUINOVOSYL TRANSFERASE SQD2"/>
    <property type="match status" value="1"/>
</dbReference>
<evidence type="ECO:0000259" key="2">
    <source>
        <dbReference type="Pfam" id="PF13439"/>
    </source>
</evidence>
<feature type="domain" description="Glycosyltransferase subfamily 4-like N-terminal" evidence="2">
    <location>
        <begin position="15"/>
        <end position="187"/>
    </location>
</feature>
<dbReference type="InterPro" id="IPR028098">
    <property type="entry name" value="Glyco_trans_4-like_N"/>
</dbReference>
<feature type="domain" description="Glycosyl transferase family 1" evidence="1">
    <location>
        <begin position="207"/>
        <end position="354"/>
    </location>
</feature>
<dbReference type="InterPro" id="IPR001296">
    <property type="entry name" value="Glyco_trans_1"/>
</dbReference>
<gene>
    <name evidence="3" type="ORF">GRI97_02295</name>
</gene>
<dbReference type="Proteomes" id="UP000469430">
    <property type="component" value="Unassembled WGS sequence"/>
</dbReference>
<name>A0A6I4TSB3_9SPHN</name>
<comment type="caution">
    <text evidence="3">The sequence shown here is derived from an EMBL/GenBank/DDBJ whole genome shotgun (WGS) entry which is preliminary data.</text>
</comment>
<dbReference type="EMBL" id="WTYJ01000001">
    <property type="protein sequence ID" value="MXO97817.1"/>
    <property type="molecule type" value="Genomic_DNA"/>
</dbReference>
<keyword evidence="4" id="KW-1185">Reference proteome</keyword>
<dbReference type="SUPFAM" id="SSF53756">
    <property type="entry name" value="UDP-Glycosyltransferase/glycogen phosphorylase"/>
    <property type="match status" value="1"/>
</dbReference>
<evidence type="ECO:0000259" key="1">
    <source>
        <dbReference type="Pfam" id="PF00534"/>
    </source>
</evidence>
<accession>A0A6I4TSB3</accession>
<evidence type="ECO:0000313" key="4">
    <source>
        <dbReference type="Proteomes" id="UP000469430"/>
    </source>
</evidence>
<reference evidence="3 4" key="1">
    <citation type="submission" date="2019-12" db="EMBL/GenBank/DDBJ databases">
        <title>Genomic-based taxomic classification of the family Erythrobacteraceae.</title>
        <authorList>
            <person name="Xu L."/>
        </authorList>
    </citation>
    <scope>NUCLEOTIDE SEQUENCE [LARGE SCALE GENOMIC DNA]</scope>
    <source>
        <strain evidence="3 4">S36</strain>
    </source>
</reference>
<proteinExistence type="predicted"/>
<dbReference type="Gene3D" id="3.40.50.2000">
    <property type="entry name" value="Glycogen Phosphorylase B"/>
    <property type="match status" value="2"/>
</dbReference>